<protein>
    <submittedName>
        <fullName evidence="2">Uncharacterized protein</fullName>
    </submittedName>
</protein>
<evidence type="ECO:0000313" key="2">
    <source>
        <dbReference type="EMBL" id="KPL77481.1"/>
    </source>
</evidence>
<name>A0A0P6X699_9CHLR</name>
<dbReference type="OrthoDB" id="3078680at2"/>
<sequence>MELAAGFLIVVISILHIIYGEKQPAANLGKLTKDSILIGSVRVMSLQGGVLLFAVGLIQILNFLNVITIIEHNDGALYCRHAGSAP</sequence>
<accession>A0A0P6X699</accession>
<dbReference type="AlphaFoldDB" id="A0A0P6X699"/>
<keyword evidence="1" id="KW-1133">Transmembrane helix</keyword>
<keyword evidence="1" id="KW-0472">Membrane</keyword>
<gene>
    <name evidence="2" type="ORF">ADN01_16505</name>
</gene>
<feature type="transmembrane region" description="Helical" evidence="1">
    <location>
        <begin position="44"/>
        <end position="64"/>
    </location>
</feature>
<evidence type="ECO:0000256" key="1">
    <source>
        <dbReference type="SAM" id="Phobius"/>
    </source>
</evidence>
<evidence type="ECO:0000313" key="3">
    <source>
        <dbReference type="Proteomes" id="UP000050501"/>
    </source>
</evidence>
<dbReference type="RefSeq" id="WP_062419185.1">
    <property type="nucleotide sequence ID" value="NZ_DF967974.1"/>
</dbReference>
<keyword evidence="1" id="KW-0812">Transmembrane</keyword>
<dbReference type="EMBL" id="LGCM01000060">
    <property type="protein sequence ID" value="KPL77481.1"/>
    <property type="molecule type" value="Genomic_DNA"/>
</dbReference>
<keyword evidence="3" id="KW-1185">Reference proteome</keyword>
<organism evidence="2 3">
    <name type="scientific">Levilinea saccharolytica</name>
    <dbReference type="NCBI Taxonomy" id="229921"/>
    <lineage>
        <taxon>Bacteria</taxon>
        <taxon>Bacillati</taxon>
        <taxon>Chloroflexota</taxon>
        <taxon>Anaerolineae</taxon>
        <taxon>Anaerolineales</taxon>
        <taxon>Anaerolineaceae</taxon>
        <taxon>Levilinea</taxon>
    </lineage>
</organism>
<proteinExistence type="predicted"/>
<comment type="caution">
    <text evidence="2">The sequence shown here is derived from an EMBL/GenBank/DDBJ whole genome shotgun (WGS) entry which is preliminary data.</text>
</comment>
<dbReference type="Proteomes" id="UP000050501">
    <property type="component" value="Unassembled WGS sequence"/>
</dbReference>
<reference evidence="2 3" key="1">
    <citation type="submission" date="2015-07" db="EMBL/GenBank/DDBJ databases">
        <title>Genome sequence of Levilinea saccharolytica DSM 16555.</title>
        <authorList>
            <person name="Hemp J."/>
            <person name="Ward L.M."/>
            <person name="Pace L.A."/>
            <person name="Fischer W.W."/>
        </authorList>
    </citation>
    <scope>NUCLEOTIDE SEQUENCE [LARGE SCALE GENOMIC DNA]</scope>
    <source>
        <strain evidence="2 3">KIBI-1</strain>
    </source>
</reference>